<comment type="caution">
    <text evidence="2">The sequence shown here is derived from an EMBL/GenBank/DDBJ whole genome shotgun (WGS) entry which is preliminary data.</text>
</comment>
<dbReference type="GO" id="GO:0006352">
    <property type="term" value="P:DNA-templated transcription initiation"/>
    <property type="evidence" value="ECO:0007669"/>
    <property type="project" value="InterPro"/>
</dbReference>
<organism evidence="2 3">
    <name type="scientific">Caldisalinibacter kiritimatiensis</name>
    <dbReference type="NCBI Taxonomy" id="1304284"/>
    <lineage>
        <taxon>Bacteria</taxon>
        <taxon>Bacillati</taxon>
        <taxon>Bacillota</taxon>
        <taxon>Tissierellia</taxon>
        <taxon>Tissierellales</taxon>
        <taxon>Thermohalobacteraceae</taxon>
        <taxon>Caldisalinibacter</taxon>
    </lineage>
</organism>
<reference evidence="2 3" key="1">
    <citation type="journal article" date="2015" name="Geomicrobiol. J.">
        <title>Caldisalinibacter kiritimatiensis gen. nov., sp. nov., a moderately thermohalophilic thiosulfate-reducing bacterium from a hypersaline microbial mat.</title>
        <authorList>
            <person name="Ben Hania W."/>
            <person name="Joseph M."/>
            <person name="Fiebig A."/>
            <person name="Bunk B."/>
            <person name="Klenk H.-P."/>
            <person name="Fardeau M.-L."/>
            <person name="Spring S."/>
        </authorList>
    </citation>
    <scope>NUCLEOTIDE SEQUENCE [LARGE SCALE GENOMIC DNA]</scope>
    <source>
        <strain evidence="2 3">L21-TH-D2</strain>
    </source>
</reference>
<dbReference type="Gene3D" id="1.20.140.160">
    <property type="match status" value="1"/>
</dbReference>
<dbReference type="eggNOG" id="COG1595">
    <property type="taxonomic scope" value="Bacteria"/>
</dbReference>
<evidence type="ECO:0000313" key="3">
    <source>
        <dbReference type="Proteomes" id="UP000013378"/>
    </source>
</evidence>
<dbReference type="InterPro" id="IPR013249">
    <property type="entry name" value="RNA_pol_sigma70_r4_t2"/>
</dbReference>
<dbReference type="GO" id="GO:0003677">
    <property type="term" value="F:DNA binding"/>
    <property type="evidence" value="ECO:0007669"/>
    <property type="project" value="InterPro"/>
</dbReference>
<keyword evidence="3" id="KW-1185">Reference proteome</keyword>
<dbReference type="InterPro" id="IPR014284">
    <property type="entry name" value="RNA_pol_sigma-70_dom"/>
</dbReference>
<proteinExistence type="predicted"/>
<dbReference type="OrthoDB" id="1730259at2"/>
<dbReference type="EMBL" id="ARZA01000276">
    <property type="protein sequence ID" value="EOC99404.1"/>
    <property type="molecule type" value="Genomic_DNA"/>
</dbReference>
<dbReference type="SUPFAM" id="SSF88659">
    <property type="entry name" value="Sigma3 and sigma4 domains of RNA polymerase sigma factors"/>
    <property type="match status" value="1"/>
</dbReference>
<feature type="domain" description="RNA polymerase sigma factor 70 region 4 type 2" evidence="1">
    <location>
        <begin position="76"/>
        <end position="119"/>
    </location>
</feature>
<dbReference type="Pfam" id="PF08281">
    <property type="entry name" value="Sigma70_r4_2"/>
    <property type="match status" value="1"/>
</dbReference>
<dbReference type="Proteomes" id="UP000013378">
    <property type="component" value="Unassembled WGS sequence"/>
</dbReference>
<dbReference type="NCBIfam" id="TIGR02937">
    <property type="entry name" value="sigma70-ECF"/>
    <property type="match status" value="1"/>
</dbReference>
<dbReference type="STRING" id="1304284.L21TH_2585"/>
<evidence type="ECO:0000259" key="1">
    <source>
        <dbReference type="Pfam" id="PF08281"/>
    </source>
</evidence>
<protein>
    <submittedName>
        <fullName evidence="2">Putative sigma factor</fullName>
    </submittedName>
</protein>
<accession>R1CAR4</accession>
<evidence type="ECO:0000313" key="2">
    <source>
        <dbReference type="EMBL" id="EOC99404.1"/>
    </source>
</evidence>
<name>R1CAR4_9FIRM</name>
<sequence length="134" mass="15961">MILNCLLDYDEERKVHFLGYVKTMLKYHYLDKHKKKEINISLNQSIKLKNGNVELIELIEGDVCVEEDIINKFRTRELIKCIFELTDRQRDVVIKYYIENKAIAQISKELNISYRTVVNTKTAAIRNLRKKLKQ</sequence>
<dbReference type="AlphaFoldDB" id="R1CAR4"/>
<dbReference type="GO" id="GO:0016987">
    <property type="term" value="F:sigma factor activity"/>
    <property type="evidence" value="ECO:0007669"/>
    <property type="project" value="InterPro"/>
</dbReference>
<gene>
    <name evidence="2" type="ORF">L21TH_2585</name>
</gene>
<dbReference type="InterPro" id="IPR013324">
    <property type="entry name" value="RNA_pol_sigma_r3/r4-like"/>
</dbReference>